<feature type="modified residue" description="4-aspartylphosphate" evidence="6">
    <location>
        <position position="52"/>
    </location>
</feature>
<evidence type="ECO:0000256" key="7">
    <source>
        <dbReference type="PROSITE-ProRule" id="PRU01091"/>
    </source>
</evidence>
<dbReference type="SUPFAM" id="SSF52172">
    <property type="entry name" value="CheY-like"/>
    <property type="match status" value="1"/>
</dbReference>
<dbReference type="InterPro" id="IPR011006">
    <property type="entry name" value="CheY-like_superfamily"/>
</dbReference>
<feature type="domain" description="OmpR/PhoB-type" evidence="9">
    <location>
        <begin position="131"/>
        <end position="230"/>
    </location>
</feature>
<dbReference type="SMART" id="SM00862">
    <property type="entry name" value="Trans_reg_C"/>
    <property type="match status" value="1"/>
</dbReference>
<keyword evidence="3" id="KW-0805">Transcription regulation</keyword>
<dbReference type="Gene3D" id="6.10.250.690">
    <property type="match status" value="1"/>
</dbReference>
<evidence type="ECO:0000256" key="6">
    <source>
        <dbReference type="PROSITE-ProRule" id="PRU00169"/>
    </source>
</evidence>
<sequence>MTTILVVDDDRLMRRSVSIGLKEAGYSTETAGSGEEALEKARKSQPQLVLLDIGLPGMDGKETLRALRHSLAAPVIFVTARRRELDEIVGLELGADDYVTKPFDMDVLLARVRAVLRRAGGSEERGRGTDSQNLVVGDLELDRSAHEVSVGGQSVELSPREFQLLSFLASRAGEVVAVDDILKNVWGPDWVGESQTVYVHIRWLRTKIEEDAARPRRLHTVRGVGYRLTPAGEDEAYVA</sequence>
<reference evidence="10" key="1">
    <citation type="submission" date="2019-09" db="EMBL/GenBank/DDBJ databases">
        <title>Characterisation of the sponge microbiome using genome-centric metagenomics.</title>
        <authorList>
            <person name="Engelberts J.P."/>
            <person name="Robbins S.J."/>
            <person name="De Goeij J.M."/>
            <person name="Aranda M."/>
            <person name="Bell S.C."/>
            <person name="Webster N.S."/>
        </authorList>
    </citation>
    <scope>NUCLEOTIDE SEQUENCE</scope>
    <source>
        <strain evidence="10">SB0664_bin_27</strain>
    </source>
</reference>
<dbReference type="SMART" id="SM00448">
    <property type="entry name" value="REC"/>
    <property type="match status" value="1"/>
</dbReference>
<dbReference type="GO" id="GO:0000976">
    <property type="term" value="F:transcription cis-regulatory region binding"/>
    <property type="evidence" value="ECO:0007669"/>
    <property type="project" value="TreeGrafter"/>
</dbReference>
<dbReference type="InterPro" id="IPR036388">
    <property type="entry name" value="WH-like_DNA-bd_sf"/>
</dbReference>
<evidence type="ECO:0000256" key="2">
    <source>
        <dbReference type="ARBA" id="ARBA00023012"/>
    </source>
</evidence>
<keyword evidence="1 6" id="KW-0597">Phosphoprotein</keyword>
<feature type="DNA-binding region" description="OmpR/PhoB-type" evidence="7">
    <location>
        <begin position="131"/>
        <end position="230"/>
    </location>
</feature>
<dbReference type="PROSITE" id="PS50110">
    <property type="entry name" value="RESPONSE_REGULATORY"/>
    <property type="match status" value="1"/>
</dbReference>
<dbReference type="GO" id="GO:0032993">
    <property type="term" value="C:protein-DNA complex"/>
    <property type="evidence" value="ECO:0007669"/>
    <property type="project" value="TreeGrafter"/>
</dbReference>
<protein>
    <submittedName>
        <fullName evidence="10">Response regulator transcription factor</fullName>
    </submittedName>
</protein>
<evidence type="ECO:0000256" key="3">
    <source>
        <dbReference type="ARBA" id="ARBA00023015"/>
    </source>
</evidence>
<feature type="domain" description="Response regulatory" evidence="8">
    <location>
        <begin position="3"/>
        <end position="116"/>
    </location>
</feature>
<dbReference type="Gene3D" id="3.40.50.2300">
    <property type="match status" value="1"/>
</dbReference>
<dbReference type="SUPFAM" id="SSF46894">
    <property type="entry name" value="C-terminal effector domain of the bipartite response regulators"/>
    <property type="match status" value="1"/>
</dbReference>
<dbReference type="AlphaFoldDB" id="A0A6B0YY17"/>
<keyword evidence="5" id="KW-0804">Transcription</keyword>
<accession>A0A6B0YY17</accession>
<dbReference type="GO" id="GO:0005829">
    <property type="term" value="C:cytosol"/>
    <property type="evidence" value="ECO:0007669"/>
    <property type="project" value="TreeGrafter"/>
</dbReference>
<dbReference type="Pfam" id="PF00486">
    <property type="entry name" value="Trans_reg_C"/>
    <property type="match status" value="1"/>
</dbReference>
<evidence type="ECO:0000256" key="1">
    <source>
        <dbReference type="ARBA" id="ARBA00022553"/>
    </source>
</evidence>
<dbReference type="InterPro" id="IPR001867">
    <property type="entry name" value="OmpR/PhoB-type_DNA-bd"/>
</dbReference>
<dbReference type="InterPro" id="IPR039420">
    <property type="entry name" value="WalR-like"/>
</dbReference>
<evidence type="ECO:0000256" key="5">
    <source>
        <dbReference type="ARBA" id="ARBA00023163"/>
    </source>
</evidence>
<dbReference type="InterPro" id="IPR016032">
    <property type="entry name" value="Sig_transdc_resp-reg_C-effctor"/>
</dbReference>
<dbReference type="CDD" id="cd00383">
    <property type="entry name" value="trans_reg_C"/>
    <property type="match status" value="1"/>
</dbReference>
<dbReference type="PANTHER" id="PTHR48111">
    <property type="entry name" value="REGULATOR OF RPOS"/>
    <property type="match status" value="1"/>
</dbReference>
<dbReference type="EMBL" id="VXRG01000182">
    <property type="protein sequence ID" value="MXY95940.1"/>
    <property type="molecule type" value="Genomic_DNA"/>
</dbReference>
<dbReference type="GO" id="GO:0006355">
    <property type="term" value="P:regulation of DNA-templated transcription"/>
    <property type="evidence" value="ECO:0007669"/>
    <property type="project" value="InterPro"/>
</dbReference>
<keyword evidence="4 7" id="KW-0238">DNA-binding</keyword>
<gene>
    <name evidence="10" type="ORF">F4Y42_21075</name>
</gene>
<evidence type="ECO:0000256" key="4">
    <source>
        <dbReference type="ARBA" id="ARBA00023125"/>
    </source>
</evidence>
<dbReference type="InterPro" id="IPR001789">
    <property type="entry name" value="Sig_transdc_resp-reg_receiver"/>
</dbReference>
<evidence type="ECO:0000313" key="10">
    <source>
        <dbReference type="EMBL" id="MXY95940.1"/>
    </source>
</evidence>
<evidence type="ECO:0000259" key="9">
    <source>
        <dbReference type="PROSITE" id="PS51755"/>
    </source>
</evidence>
<dbReference type="Gene3D" id="1.10.10.10">
    <property type="entry name" value="Winged helix-like DNA-binding domain superfamily/Winged helix DNA-binding domain"/>
    <property type="match status" value="1"/>
</dbReference>
<proteinExistence type="predicted"/>
<organism evidence="10">
    <name type="scientific">Caldilineaceae bacterium SB0664_bin_27</name>
    <dbReference type="NCBI Taxonomy" id="2605260"/>
    <lineage>
        <taxon>Bacteria</taxon>
        <taxon>Bacillati</taxon>
        <taxon>Chloroflexota</taxon>
        <taxon>Caldilineae</taxon>
        <taxon>Caldilineales</taxon>
        <taxon>Caldilineaceae</taxon>
    </lineage>
</organism>
<name>A0A6B0YY17_9CHLR</name>
<dbReference type="FunFam" id="1.10.10.10:FF:000018">
    <property type="entry name" value="DNA-binding response regulator ResD"/>
    <property type="match status" value="1"/>
</dbReference>
<dbReference type="GO" id="GO:0000156">
    <property type="term" value="F:phosphorelay response regulator activity"/>
    <property type="evidence" value="ECO:0007669"/>
    <property type="project" value="TreeGrafter"/>
</dbReference>
<dbReference type="PROSITE" id="PS51755">
    <property type="entry name" value="OMPR_PHOB"/>
    <property type="match status" value="1"/>
</dbReference>
<keyword evidence="2" id="KW-0902">Two-component regulatory system</keyword>
<evidence type="ECO:0000259" key="8">
    <source>
        <dbReference type="PROSITE" id="PS50110"/>
    </source>
</evidence>
<comment type="caution">
    <text evidence="10">The sequence shown here is derived from an EMBL/GenBank/DDBJ whole genome shotgun (WGS) entry which is preliminary data.</text>
</comment>
<dbReference type="PANTHER" id="PTHR48111:SF1">
    <property type="entry name" value="TWO-COMPONENT RESPONSE REGULATOR ORR33"/>
    <property type="match status" value="1"/>
</dbReference>
<dbReference type="Pfam" id="PF00072">
    <property type="entry name" value="Response_reg"/>
    <property type="match status" value="1"/>
</dbReference>